<dbReference type="Gene3D" id="2.30.29.30">
    <property type="entry name" value="Pleckstrin-homology domain (PH domain)/Phosphotyrosine-binding domain (PTB)"/>
    <property type="match status" value="1"/>
</dbReference>
<feature type="compositionally biased region" description="Basic and acidic residues" evidence="1">
    <location>
        <begin position="756"/>
        <end position="770"/>
    </location>
</feature>
<gene>
    <name evidence="3" type="ORF">NOR_01597</name>
</gene>
<feature type="region of interest" description="Disordered" evidence="1">
    <location>
        <begin position="891"/>
        <end position="915"/>
    </location>
</feature>
<dbReference type="STRING" id="1081105.A0A162KDV7"/>
<proteinExistence type="predicted"/>
<feature type="compositionally biased region" description="Basic and acidic residues" evidence="1">
    <location>
        <begin position="73"/>
        <end position="83"/>
    </location>
</feature>
<feature type="compositionally biased region" description="Polar residues" evidence="1">
    <location>
        <begin position="1528"/>
        <end position="1543"/>
    </location>
</feature>
<feature type="compositionally biased region" description="Low complexity" evidence="1">
    <location>
        <begin position="133"/>
        <end position="145"/>
    </location>
</feature>
<feature type="compositionally biased region" description="Low complexity" evidence="1">
    <location>
        <begin position="56"/>
        <end position="71"/>
    </location>
</feature>
<feature type="compositionally biased region" description="Polar residues" evidence="1">
    <location>
        <begin position="1224"/>
        <end position="1235"/>
    </location>
</feature>
<feature type="compositionally biased region" description="Polar residues" evidence="1">
    <location>
        <begin position="712"/>
        <end position="721"/>
    </location>
</feature>
<dbReference type="InterPro" id="IPR011993">
    <property type="entry name" value="PH-like_dom_sf"/>
</dbReference>
<dbReference type="EMBL" id="AZHC01000003">
    <property type="protein sequence ID" value="OAA49674.1"/>
    <property type="molecule type" value="Genomic_DNA"/>
</dbReference>
<name>A0A162KDV7_METRR</name>
<feature type="domain" description="SEC7" evidence="2">
    <location>
        <begin position="879"/>
        <end position="1092"/>
    </location>
</feature>
<feature type="region of interest" description="Disordered" evidence="1">
    <location>
        <begin position="322"/>
        <end position="805"/>
    </location>
</feature>
<dbReference type="InterPro" id="IPR023394">
    <property type="entry name" value="Sec7_C_sf"/>
</dbReference>
<evidence type="ECO:0000259" key="2">
    <source>
        <dbReference type="PROSITE" id="PS50190"/>
    </source>
</evidence>
<feature type="compositionally biased region" description="Basic and acidic residues" evidence="1">
    <location>
        <begin position="1666"/>
        <end position="1680"/>
    </location>
</feature>
<feature type="compositionally biased region" description="Polar residues" evidence="1">
    <location>
        <begin position="626"/>
        <end position="652"/>
    </location>
</feature>
<keyword evidence="4" id="KW-1185">Reference proteome</keyword>
<feature type="region of interest" description="Disordered" evidence="1">
    <location>
        <begin position="1666"/>
        <end position="1696"/>
    </location>
</feature>
<protein>
    <submittedName>
        <fullName evidence="3">SEC7-like protein</fullName>
    </submittedName>
</protein>
<feature type="region of interest" description="Disordered" evidence="1">
    <location>
        <begin position="115"/>
        <end position="172"/>
    </location>
</feature>
<dbReference type="GO" id="GO:0032012">
    <property type="term" value="P:regulation of ARF protein signal transduction"/>
    <property type="evidence" value="ECO:0007669"/>
    <property type="project" value="InterPro"/>
</dbReference>
<feature type="compositionally biased region" description="Basic residues" evidence="1">
    <location>
        <begin position="653"/>
        <end position="672"/>
    </location>
</feature>
<dbReference type="InterPro" id="IPR041681">
    <property type="entry name" value="PH_9"/>
</dbReference>
<dbReference type="PROSITE" id="PS50190">
    <property type="entry name" value="SEC7"/>
    <property type="match status" value="1"/>
</dbReference>
<dbReference type="PANTHER" id="PTHR10663">
    <property type="entry name" value="GUANYL-NUCLEOTIDE EXCHANGE FACTOR"/>
    <property type="match status" value="1"/>
</dbReference>
<feature type="region of interest" description="Disordered" evidence="1">
    <location>
        <begin position="1205"/>
        <end position="1258"/>
    </location>
</feature>
<dbReference type="SMART" id="SM00222">
    <property type="entry name" value="Sec7"/>
    <property type="match status" value="1"/>
</dbReference>
<feature type="region of interest" description="Disordered" evidence="1">
    <location>
        <begin position="823"/>
        <end position="850"/>
    </location>
</feature>
<comment type="caution">
    <text evidence="3">The sequence shown here is derived from an EMBL/GenBank/DDBJ whole genome shotgun (WGS) entry which is preliminary data.</text>
</comment>
<feature type="region of interest" description="Disordered" evidence="1">
    <location>
        <begin position="1"/>
        <end position="92"/>
    </location>
</feature>
<evidence type="ECO:0000256" key="1">
    <source>
        <dbReference type="SAM" id="MobiDB-lite"/>
    </source>
</evidence>
<organism evidence="3 4">
    <name type="scientific">Metarhizium rileyi (strain RCEF 4871)</name>
    <name type="common">Nomuraea rileyi</name>
    <dbReference type="NCBI Taxonomy" id="1649241"/>
    <lineage>
        <taxon>Eukaryota</taxon>
        <taxon>Fungi</taxon>
        <taxon>Dikarya</taxon>
        <taxon>Ascomycota</taxon>
        <taxon>Pezizomycotina</taxon>
        <taxon>Sordariomycetes</taxon>
        <taxon>Hypocreomycetidae</taxon>
        <taxon>Hypocreales</taxon>
        <taxon>Clavicipitaceae</taxon>
        <taxon>Metarhizium</taxon>
    </lineage>
</organism>
<evidence type="ECO:0000313" key="3">
    <source>
        <dbReference type="EMBL" id="OAA49674.1"/>
    </source>
</evidence>
<feature type="region of interest" description="Disordered" evidence="1">
    <location>
        <begin position="1518"/>
        <end position="1565"/>
    </location>
</feature>
<feature type="region of interest" description="Disordered" evidence="1">
    <location>
        <begin position="1106"/>
        <end position="1150"/>
    </location>
</feature>
<dbReference type="InterPro" id="IPR035999">
    <property type="entry name" value="Sec7_dom_sf"/>
</dbReference>
<dbReference type="Pfam" id="PF15410">
    <property type="entry name" value="PH_9"/>
    <property type="match status" value="1"/>
</dbReference>
<dbReference type="InterPro" id="IPR000904">
    <property type="entry name" value="Sec7_dom"/>
</dbReference>
<feature type="compositionally biased region" description="Polar residues" evidence="1">
    <location>
        <begin position="795"/>
        <end position="805"/>
    </location>
</feature>
<evidence type="ECO:0000313" key="4">
    <source>
        <dbReference type="Proteomes" id="UP000243498"/>
    </source>
</evidence>
<feature type="compositionally biased region" description="Acidic residues" evidence="1">
    <location>
        <begin position="1681"/>
        <end position="1696"/>
    </location>
</feature>
<dbReference type="PANTHER" id="PTHR10663:SF373">
    <property type="entry name" value="PH AND SEC7 DOMAIN-CONTAINING PROTEIN C11E3.11C"/>
    <property type="match status" value="1"/>
</dbReference>
<feature type="compositionally biased region" description="Polar residues" evidence="1">
    <location>
        <begin position="741"/>
        <end position="754"/>
    </location>
</feature>
<dbReference type="Gene3D" id="1.10.1000.11">
    <property type="entry name" value="Arf Nucleotide-binding Site Opener,domain 2"/>
    <property type="match status" value="1"/>
</dbReference>
<sequence>MRSSTSPSHRFKTSPLAPGPLSAAVKGVVPLHTQPSTGKRRVLSTVLEAPTPTPTPTTDSPIASAVSSPVAEPKPKPKSKPETETVSVPVALPVPPRVSSRAQFCTRCTREQQTVVAPAPPAPAPEPAPTPTKPGTAARATAATTTKKKRRHHSHSHLHGCKEHRQSAAPKGRGLELELGFPSSLSAPSTSSIRIRTAHSKTAVATPAAASALVSASASPLSPALTPASSLGHCLASNDSFLEQPTATCTVDANMADNATARTPPRDSHDLSLSPRDITRDSLVVNMLLSLDQISFGQSSAASPFGGSRGANTAIATYDGEYSPRPWTDESNNSSSQGRHDTETNRHWRRSSYSSDTDSDVVDDSTKHPGSISPSRGRRSNSSSNNFVGQFPRLNSTREPAYKRQPGTPSQSSHTRGRRQSNKSSSSSASVDMGYPQTVASRRLAQRTRRSTSFDGGPRSQSQSQSQPKIQQLSLSSPFETPAHDEYSAAPTPTVPSGPRREASSQYILPPPPEPVESRALERKRSTSRSTKSTSGRGRRGTGHQGATRVLPPPMPIEGLESAPAPSVGYGKSKEHDATTNANSQPKERPGFFRRVFGSSKSTAPSNTNTSVPQTGPSCLPASPDNAHQQQHVSTTTYSDPVPPSMNTAVSSHSHHHPPLQKKSSFFRRLKKSAADDAPPLPSIEHLPPVSASDSSDLRAAKHGPPAHNEDSSTSSLSQVMNPYLRDSGTGLGLTGVAASTPLSDITNTPSSRSEAVAERGDREYKRDFSMDYEPSPSARIRKVNPESDSERLDGTTSQVKPNQSYTTLRTSHSFLDLDAGSDNETDCPKHQMKSKKSSCSATRSNYTEDRDATIRVRKKKPMLDIDDGEKLPTQTSLNLPADGVRCTSLASGSTDTGYRTAPSAPPSVLVEETDESGPTVMDTLNSMKSCKPLDEPEFVVGEPTEDDRQKAQRIFDGGEEFIPKDRAAAWMGEQGLVRQRTLQAYMELYDFSCLSILVSLRQICGRLVLRAETQQVDRILVAFSKRWCNCNPTHGFKATDVVHMICYSIMLLNTDLHVADIESKMTRSQFIKNTMTTITQAVAESAPEAFVRPTILPEKNPMLSSETKRLTADPYRTSRHSFRPPPRTESNTNDHDDCGPLVKSPYSGPKKGWEEQVEIVLKSIYASIRDQRLPLFGAEQDRNMNAAPPPSSLSVIGLLKRSPSVLSKAPSENLSVRGRVADSSRNNTSRWTSKSRSRPGLGRNGFSSSRTSFDDGNSMWSPAMSSATWSKHSLGRTQGSMSQDSFASSVPRGEYQQSIGFANALSQAIIRDVDANGRETVPSILSAELSTSQFLDDESLELSGPPWVKEGLTMHKHHLDGYGKRAKDRNWIEVFTVIQKGQISLFSFNASKSMRQKSRSRLGGKPSGPVGGGNWQDNAVNLGSFSLRLTLASALPSPGYSRSRPHVWALSLPTGAVHLFHVGTPGLIREFVNTANYWSARLSTHPLVGGISNVEYGWSSNIVENELLNAIKESATSGNLGKRTSRSDGSNIHGRQSTTANASLRAPPGFDQNNGGRGKLPGDRIHIAEWTPPTQSMRRSNATETEQLETLVTYVKNLEQELQNHNKLRKPMSVAFTPRGHNAGKAMANWERKSAYLLRETVKFRTYVDCLQQAEARKQEIYAEREAQKATRGDSKSDVELELGADEEGDETLRP</sequence>
<dbReference type="OMA" id="FYTSIQK"/>
<feature type="compositionally biased region" description="Basic residues" evidence="1">
    <location>
        <begin position="146"/>
        <end position="159"/>
    </location>
</feature>
<feature type="compositionally biased region" description="Basic and acidic residues" evidence="1">
    <location>
        <begin position="516"/>
        <end position="525"/>
    </location>
</feature>
<feature type="compositionally biased region" description="Polar residues" evidence="1">
    <location>
        <begin position="599"/>
        <end position="617"/>
    </location>
</feature>
<dbReference type="Proteomes" id="UP000243498">
    <property type="component" value="Unassembled WGS sequence"/>
</dbReference>
<feature type="compositionally biased region" description="Low complexity" evidence="1">
    <location>
        <begin position="460"/>
        <end position="478"/>
    </location>
</feature>
<dbReference type="SUPFAM" id="SSF48425">
    <property type="entry name" value="Sec7 domain"/>
    <property type="match status" value="1"/>
</dbReference>
<feature type="compositionally biased region" description="Basic and acidic residues" evidence="1">
    <location>
        <begin position="784"/>
        <end position="794"/>
    </location>
</feature>
<dbReference type="GO" id="GO:0005085">
    <property type="term" value="F:guanyl-nucleotide exchange factor activity"/>
    <property type="evidence" value="ECO:0007669"/>
    <property type="project" value="InterPro"/>
</dbReference>
<dbReference type="OrthoDB" id="2157641at2759"/>
<dbReference type="Pfam" id="PF01369">
    <property type="entry name" value="Sec7"/>
    <property type="match status" value="1"/>
</dbReference>
<feature type="compositionally biased region" description="Pro residues" evidence="1">
    <location>
        <begin position="118"/>
        <end position="132"/>
    </location>
</feature>
<feature type="compositionally biased region" description="Polar residues" evidence="1">
    <location>
        <begin position="1246"/>
        <end position="1258"/>
    </location>
</feature>
<feature type="compositionally biased region" description="Low complexity" evidence="1">
    <location>
        <begin position="369"/>
        <end position="386"/>
    </location>
</feature>
<reference evidence="3 4" key="1">
    <citation type="journal article" date="2016" name="Genome Biol. Evol.">
        <title>Divergent and convergent evolution of fungal pathogenicity.</title>
        <authorList>
            <person name="Shang Y."/>
            <person name="Xiao G."/>
            <person name="Zheng P."/>
            <person name="Cen K."/>
            <person name="Zhan S."/>
            <person name="Wang C."/>
        </authorList>
    </citation>
    <scope>NUCLEOTIDE SEQUENCE [LARGE SCALE GENOMIC DNA]</scope>
    <source>
        <strain evidence="3 4">RCEF 4871</strain>
    </source>
</reference>
<accession>A0A162KDV7</accession>